<sequence>MALGLQFPAVVPMEGAFQVLPRNCATCLGKFDALHLGHASLVRCAEEMNLEPWMVSFSGMAKVFGWPERSPLIAPEHRQEVLASLGKSGAKERVLPFAEVRGLSPKDFVDFLVDVLGAEGAVCGENFRFGFKAAGDAAMLKELGRTRGIPVTIAPLCCDQGRTISSSRLREMLKAGQMEEAATILGRPHRVLWRSRKDAKDGIDSIDSIDSIQLLEPANQIPGDGSYKVSVLQKGHASPAKLKISEGAAFLSKLPGTELGADILFDEGLAAQQQLPR</sequence>
<keyword evidence="9" id="KW-0067">ATP-binding</keyword>
<evidence type="ECO:0000256" key="1">
    <source>
        <dbReference type="ARBA" id="ARBA00004726"/>
    </source>
</evidence>
<protein>
    <recommendedName>
        <fullName evidence="2">FAD synthase</fullName>
        <ecNumber evidence="2">2.7.7.2</ecNumber>
    </recommendedName>
</protein>
<gene>
    <name evidence="11" type="ORF">C1SCF055_LOCUS16038</name>
</gene>
<dbReference type="EC" id="2.7.7.2" evidence="2"/>
<evidence type="ECO:0000313" key="13">
    <source>
        <dbReference type="Proteomes" id="UP001152797"/>
    </source>
</evidence>
<evidence type="ECO:0000256" key="4">
    <source>
        <dbReference type="ARBA" id="ARBA00022643"/>
    </source>
</evidence>
<dbReference type="EMBL" id="CAMXCT010001313">
    <property type="protein sequence ID" value="CAI3988923.1"/>
    <property type="molecule type" value="Genomic_DNA"/>
</dbReference>
<keyword evidence="3" id="KW-0285">Flavoprotein</keyword>
<evidence type="ECO:0000313" key="11">
    <source>
        <dbReference type="EMBL" id="CAI3988923.1"/>
    </source>
</evidence>
<dbReference type="InterPro" id="IPR015864">
    <property type="entry name" value="FAD_synthase"/>
</dbReference>
<keyword evidence="6" id="KW-0548">Nucleotidyltransferase</keyword>
<accession>A0A9P1FUH0</accession>
<evidence type="ECO:0000256" key="7">
    <source>
        <dbReference type="ARBA" id="ARBA00022741"/>
    </source>
</evidence>
<organism evidence="11">
    <name type="scientific">Cladocopium goreaui</name>
    <dbReference type="NCBI Taxonomy" id="2562237"/>
    <lineage>
        <taxon>Eukaryota</taxon>
        <taxon>Sar</taxon>
        <taxon>Alveolata</taxon>
        <taxon>Dinophyceae</taxon>
        <taxon>Suessiales</taxon>
        <taxon>Symbiodiniaceae</taxon>
        <taxon>Cladocopium</taxon>
    </lineage>
</organism>
<dbReference type="Pfam" id="PF06574">
    <property type="entry name" value="FAD_syn"/>
    <property type="match status" value="1"/>
</dbReference>
<evidence type="ECO:0000256" key="8">
    <source>
        <dbReference type="ARBA" id="ARBA00022827"/>
    </source>
</evidence>
<keyword evidence="7" id="KW-0547">Nucleotide-binding</keyword>
<feature type="domain" description="FAD synthetase" evidence="10">
    <location>
        <begin position="21"/>
        <end position="168"/>
    </location>
</feature>
<dbReference type="SUPFAM" id="SSF52374">
    <property type="entry name" value="Nucleotidylyl transferase"/>
    <property type="match status" value="1"/>
</dbReference>
<keyword evidence="8" id="KW-0274">FAD</keyword>
<reference evidence="12 13" key="2">
    <citation type="submission" date="2024-05" db="EMBL/GenBank/DDBJ databases">
        <authorList>
            <person name="Chen Y."/>
            <person name="Shah S."/>
            <person name="Dougan E. K."/>
            <person name="Thang M."/>
            <person name="Chan C."/>
        </authorList>
    </citation>
    <scope>NUCLEOTIDE SEQUENCE [LARGE SCALE GENOMIC DNA]</scope>
</reference>
<evidence type="ECO:0000256" key="3">
    <source>
        <dbReference type="ARBA" id="ARBA00022630"/>
    </source>
</evidence>
<dbReference type="GO" id="GO:0009231">
    <property type="term" value="P:riboflavin biosynthetic process"/>
    <property type="evidence" value="ECO:0007669"/>
    <property type="project" value="InterPro"/>
</dbReference>
<evidence type="ECO:0000256" key="6">
    <source>
        <dbReference type="ARBA" id="ARBA00022695"/>
    </source>
</evidence>
<dbReference type="Gene3D" id="3.40.50.620">
    <property type="entry name" value="HUPs"/>
    <property type="match status" value="1"/>
</dbReference>
<evidence type="ECO:0000256" key="5">
    <source>
        <dbReference type="ARBA" id="ARBA00022679"/>
    </source>
</evidence>
<dbReference type="CDD" id="cd02064">
    <property type="entry name" value="FAD_synthetase_N"/>
    <property type="match status" value="1"/>
</dbReference>
<dbReference type="EMBL" id="CAMXCT020001313">
    <property type="protein sequence ID" value="CAL1142298.1"/>
    <property type="molecule type" value="Genomic_DNA"/>
</dbReference>
<dbReference type="OrthoDB" id="414641at2759"/>
<dbReference type="EMBL" id="CAMXCT030001313">
    <property type="protein sequence ID" value="CAL4776235.1"/>
    <property type="molecule type" value="Genomic_DNA"/>
</dbReference>
<evidence type="ECO:0000256" key="9">
    <source>
        <dbReference type="ARBA" id="ARBA00022840"/>
    </source>
</evidence>
<dbReference type="InterPro" id="IPR014729">
    <property type="entry name" value="Rossmann-like_a/b/a_fold"/>
</dbReference>
<dbReference type="Proteomes" id="UP001152797">
    <property type="component" value="Unassembled WGS sequence"/>
</dbReference>
<keyword evidence="5" id="KW-0808">Transferase</keyword>
<evidence type="ECO:0000256" key="2">
    <source>
        <dbReference type="ARBA" id="ARBA00012393"/>
    </source>
</evidence>
<evidence type="ECO:0000313" key="12">
    <source>
        <dbReference type="EMBL" id="CAL4776235.1"/>
    </source>
</evidence>
<reference evidence="11" key="1">
    <citation type="submission" date="2022-10" db="EMBL/GenBank/DDBJ databases">
        <authorList>
            <person name="Chen Y."/>
            <person name="Dougan E. K."/>
            <person name="Chan C."/>
            <person name="Rhodes N."/>
            <person name="Thang M."/>
        </authorList>
    </citation>
    <scope>NUCLEOTIDE SEQUENCE</scope>
</reference>
<proteinExistence type="predicted"/>
<dbReference type="AlphaFoldDB" id="A0A9P1FUH0"/>
<comment type="caution">
    <text evidence="11">The sequence shown here is derived from an EMBL/GenBank/DDBJ whole genome shotgun (WGS) entry which is preliminary data.</text>
</comment>
<keyword evidence="4" id="KW-0288">FMN</keyword>
<dbReference type="GO" id="GO:0003919">
    <property type="term" value="F:FMN adenylyltransferase activity"/>
    <property type="evidence" value="ECO:0007669"/>
    <property type="project" value="UniProtKB-EC"/>
</dbReference>
<name>A0A9P1FUH0_9DINO</name>
<evidence type="ECO:0000259" key="10">
    <source>
        <dbReference type="Pfam" id="PF06574"/>
    </source>
</evidence>
<dbReference type="GO" id="GO:0005524">
    <property type="term" value="F:ATP binding"/>
    <property type="evidence" value="ECO:0007669"/>
    <property type="project" value="UniProtKB-KW"/>
</dbReference>
<comment type="pathway">
    <text evidence="1">Cofactor biosynthesis; FAD biosynthesis; FAD from FMN: step 1/1.</text>
</comment>
<keyword evidence="13" id="KW-1185">Reference proteome</keyword>